<dbReference type="InterPro" id="IPR029039">
    <property type="entry name" value="Flavoprotein-like_sf"/>
</dbReference>
<dbReference type="SUPFAM" id="SSF52218">
    <property type="entry name" value="Flavoproteins"/>
    <property type="match status" value="1"/>
</dbReference>
<dbReference type="Gene3D" id="3.40.50.360">
    <property type="match status" value="1"/>
</dbReference>
<dbReference type="RefSeq" id="WP_134169046.1">
    <property type="nucleotide sequence ID" value="NZ_SODD01000011.1"/>
</dbReference>
<name>A0A4R7ZRP2_9FIRM</name>
<proteinExistence type="predicted"/>
<dbReference type="PROSITE" id="PS50902">
    <property type="entry name" value="FLAVODOXIN_LIKE"/>
    <property type="match status" value="1"/>
</dbReference>
<evidence type="ECO:0000313" key="2">
    <source>
        <dbReference type="EMBL" id="TDW20647.1"/>
    </source>
</evidence>
<organism evidence="2 3">
    <name type="scientific">Breznakia blatticola</name>
    <dbReference type="NCBI Taxonomy" id="1754012"/>
    <lineage>
        <taxon>Bacteria</taxon>
        <taxon>Bacillati</taxon>
        <taxon>Bacillota</taxon>
        <taxon>Erysipelotrichia</taxon>
        <taxon>Erysipelotrichales</taxon>
        <taxon>Erysipelotrichaceae</taxon>
        <taxon>Breznakia</taxon>
    </lineage>
</organism>
<feature type="domain" description="Flavodoxin-like" evidence="1">
    <location>
        <begin position="3"/>
        <end position="156"/>
    </location>
</feature>
<evidence type="ECO:0000313" key="3">
    <source>
        <dbReference type="Proteomes" id="UP000294743"/>
    </source>
</evidence>
<sequence>MKTLVLYATKYGSTEEVAKTIADNCDADMVNIEDVDLLNLDRYTTIIFGSPLYVGKLRKDLIRFMRDKIHQLSNKSLHLFVNRGTRTPAIDDIIEKNIPEYQNLLQTTIDFGGTFDFNKMNLMDSLIVRTVNLDLDELDSNQNLDEKVSNFIGKLAHKY</sequence>
<dbReference type="GO" id="GO:0009055">
    <property type="term" value="F:electron transfer activity"/>
    <property type="evidence" value="ECO:0007669"/>
    <property type="project" value="InterPro"/>
</dbReference>
<dbReference type="Proteomes" id="UP000294743">
    <property type="component" value="Unassembled WGS sequence"/>
</dbReference>
<dbReference type="Pfam" id="PF12724">
    <property type="entry name" value="Flavodoxin_5"/>
    <property type="match status" value="1"/>
</dbReference>
<dbReference type="InterPro" id="IPR008254">
    <property type="entry name" value="Flavodoxin/NO_synth"/>
</dbReference>
<dbReference type="GO" id="GO:0006783">
    <property type="term" value="P:heme biosynthetic process"/>
    <property type="evidence" value="ECO:0007669"/>
    <property type="project" value="TreeGrafter"/>
</dbReference>
<dbReference type="InterPro" id="IPR001226">
    <property type="entry name" value="Flavodoxin_CS"/>
</dbReference>
<comment type="caution">
    <text evidence="2">The sequence shown here is derived from an EMBL/GenBank/DDBJ whole genome shotgun (WGS) entry which is preliminary data.</text>
</comment>
<dbReference type="InterPro" id="IPR026816">
    <property type="entry name" value="Flavodoxin_dom"/>
</dbReference>
<dbReference type="PANTHER" id="PTHR38030">
    <property type="entry name" value="PROTOPORPHYRINOGEN IX DEHYDROGENASE [MENAQUINONE]"/>
    <property type="match status" value="1"/>
</dbReference>
<dbReference type="GO" id="GO:0010181">
    <property type="term" value="F:FMN binding"/>
    <property type="evidence" value="ECO:0007669"/>
    <property type="project" value="InterPro"/>
</dbReference>
<accession>A0A4R7ZRP2</accession>
<keyword evidence="3" id="KW-1185">Reference proteome</keyword>
<protein>
    <submittedName>
        <fullName evidence="2">Menaquinone-dependent protoporphyrinogen IX oxidase</fullName>
    </submittedName>
</protein>
<dbReference type="GO" id="GO:0016651">
    <property type="term" value="F:oxidoreductase activity, acting on NAD(P)H"/>
    <property type="evidence" value="ECO:0007669"/>
    <property type="project" value="UniProtKB-ARBA"/>
</dbReference>
<dbReference type="AlphaFoldDB" id="A0A4R7ZRP2"/>
<dbReference type="OrthoDB" id="2146857at2"/>
<dbReference type="PANTHER" id="PTHR38030:SF2">
    <property type="entry name" value="PROTOPORPHYRINOGEN IX DEHYDROGENASE [QUINONE]"/>
    <property type="match status" value="1"/>
</dbReference>
<reference evidence="2 3" key="1">
    <citation type="submission" date="2019-03" db="EMBL/GenBank/DDBJ databases">
        <title>Genomic Encyclopedia of Type Strains, Phase IV (KMG-IV): sequencing the most valuable type-strain genomes for metagenomic binning, comparative biology and taxonomic classification.</title>
        <authorList>
            <person name="Goeker M."/>
        </authorList>
    </citation>
    <scope>NUCLEOTIDE SEQUENCE [LARGE SCALE GENOMIC DNA]</scope>
    <source>
        <strain evidence="2 3">DSM 28867</strain>
    </source>
</reference>
<gene>
    <name evidence="2" type="ORF">EDD63_11160</name>
</gene>
<dbReference type="InterPro" id="IPR052200">
    <property type="entry name" value="Protoporphyrinogen_IX_DH"/>
</dbReference>
<dbReference type="EMBL" id="SODD01000011">
    <property type="protein sequence ID" value="TDW20647.1"/>
    <property type="molecule type" value="Genomic_DNA"/>
</dbReference>
<dbReference type="PROSITE" id="PS00201">
    <property type="entry name" value="FLAVODOXIN"/>
    <property type="match status" value="1"/>
</dbReference>
<evidence type="ECO:0000259" key="1">
    <source>
        <dbReference type="PROSITE" id="PS50902"/>
    </source>
</evidence>
<dbReference type="GO" id="GO:0070819">
    <property type="term" value="F:menaquinone-dependent protoporphyrinogen oxidase activity"/>
    <property type="evidence" value="ECO:0007669"/>
    <property type="project" value="TreeGrafter"/>
</dbReference>